<dbReference type="Pfam" id="PF13531">
    <property type="entry name" value="SBP_bac_11"/>
    <property type="match status" value="1"/>
</dbReference>
<keyword evidence="2" id="KW-1133">Transmembrane helix</keyword>
<accession>A0A1N6E7H9</accession>
<feature type="transmembrane region" description="Helical" evidence="2">
    <location>
        <begin position="6"/>
        <end position="28"/>
    </location>
</feature>
<dbReference type="AlphaFoldDB" id="A0A1N6E7H9"/>
<dbReference type="GO" id="GO:0015689">
    <property type="term" value="P:molybdate ion transport"/>
    <property type="evidence" value="ECO:0007669"/>
    <property type="project" value="TreeGrafter"/>
</dbReference>
<dbReference type="EMBL" id="FSRG01000003">
    <property type="protein sequence ID" value="SIN78988.1"/>
    <property type="molecule type" value="Genomic_DNA"/>
</dbReference>
<dbReference type="SUPFAM" id="SSF53850">
    <property type="entry name" value="Periplasmic binding protein-like II"/>
    <property type="match status" value="1"/>
</dbReference>
<evidence type="ECO:0000313" key="3">
    <source>
        <dbReference type="EMBL" id="SIN78988.1"/>
    </source>
</evidence>
<keyword evidence="2" id="KW-0812">Transmembrane</keyword>
<proteinExistence type="inferred from homology"/>
<dbReference type="PANTHER" id="PTHR30632">
    <property type="entry name" value="MOLYBDATE-BINDING PERIPLASMIC PROTEIN"/>
    <property type="match status" value="1"/>
</dbReference>
<reference evidence="4" key="1">
    <citation type="submission" date="2016-11" db="EMBL/GenBank/DDBJ databases">
        <authorList>
            <person name="Varghese N."/>
            <person name="Submissions S."/>
        </authorList>
    </citation>
    <scope>NUCLEOTIDE SEQUENCE [LARGE SCALE GENOMIC DNA]</scope>
    <source>
        <strain evidence="4">DSM 17456</strain>
    </source>
</reference>
<dbReference type="NCBIfam" id="TIGR03730">
    <property type="entry name" value="tungstate_WtpA"/>
    <property type="match status" value="1"/>
</dbReference>
<keyword evidence="2" id="KW-0472">Membrane</keyword>
<evidence type="ECO:0000256" key="2">
    <source>
        <dbReference type="SAM" id="Phobius"/>
    </source>
</evidence>
<dbReference type="Proteomes" id="UP000184694">
    <property type="component" value="Unassembled WGS sequence"/>
</dbReference>
<evidence type="ECO:0000256" key="1">
    <source>
        <dbReference type="ARBA" id="ARBA00009438"/>
    </source>
</evidence>
<name>A0A1N6E7H9_9BACT</name>
<dbReference type="InterPro" id="IPR050682">
    <property type="entry name" value="ModA/WtpA"/>
</dbReference>
<dbReference type="GO" id="GO:0030973">
    <property type="term" value="F:molybdate ion binding"/>
    <property type="evidence" value="ECO:0007669"/>
    <property type="project" value="TreeGrafter"/>
</dbReference>
<dbReference type="STRING" id="1121457.SAMN02745161_0770"/>
<keyword evidence="4" id="KW-1185">Reference proteome</keyword>
<dbReference type="GO" id="GO:1901359">
    <property type="term" value="F:tungstate binding"/>
    <property type="evidence" value="ECO:0007669"/>
    <property type="project" value="InterPro"/>
</dbReference>
<dbReference type="NCBIfam" id="NF003196">
    <property type="entry name" value="PRK04168.1"/>
    <property type="match status" value="1"/>
</dbReference>
<dbReference type="PANTHER" id="PTHR30632:SF16">
    <property type="entry name" value="MOLYBDATE_TUNGSTATE-BINDING PROTEIN WTPA"/>
    <property type="match status" value="1"/>
</dbReference>
<comment type="similarity">
    <text evidence="1">Belongs to the bacterial solute-binding protein 1 family. WtpA subfamily.</text>
</comment>
<organism evidence="3 4">
    <name type="scientific">Halodesulfovibrio marinisediminis DSM 17456</name>
    <dbReference type="NCBI Taxonomy" id="1121457"/>
    <lineage>
        <taxon>Bacteria</taxon>
        <taxon>Pseudomonadati</taxon>
        <taxon>Thermodesulfobacteriota</taxon>
        <taxon>Desulfovibrionia</taxon>
        <taxon>Desulfovibrionales</taxon>
        <taxon>Desulfovibrionaceae</taxon>
        <taxon>Halodesulfovibrio</taxon>
    </lineage>
</organism>
<protein>
    <submittedName>
        <fullName evidence="3">Tungstate/molybdate binding protein</fullName>
    </submittedName>
</protein>
<evidence type="ECO:0000313" key="4">
    <source>
        <dbReference type="Proteomes" id="UP000184694"/>
    </source>
</evidence>
<dbReference type="Gene3D" id="3.40.190.10">
    <property type="entry name" value="Periplasmic binding protein-like II"/>
    <property type="match status" value="2"/>
</dbReference>
<gene>
    <name evidence="3" type="ORF">SAMN02745161_0770</name>
</gene>
<sequence>MLEVQIIYIFPLTYTLYALILPKYYLTYNLFVGVIMSNKWLFRACALLLLLFGLICTPNFSFAQPSGKLVIFHAGSLSVPFAAMEKAFEAKYPEVDVQRQSGGSTKLARLISEVGKKADIMASADYVVINKNLIPNYASWNVRFASNQMVLCYTDKSKFTDKITSDNWYKILQNKDVVWGHSDPNLDPCGYRACMVLQLAEKFYNIEGLNDKLIANRPAKNVRPKAVELISLLKSGHMDYAWEYRSVAVQHGLKFIALDPHLNLGDYKLTPFYKNAVVRVTGKKPGTFIDRKGKSITYGVTMLDDAQNKEAAEAFLAFMLSPEGGMQILKDKGQPPFIPARTTAEGMNEVPLSLQKFVEVRD</sequence>
<dbReference type="CDD" id="cd13540">
    <property type="entry name" value="PBP2_ModA_WtpA"/>
    <property type="match status" value="1"/>
</dbReference>
<dbReference type="InterPro" id="IPR022498">
    <property type="entry name" value="ABC_trnspt_W-bd_WtpA"/>
</dbReference>
<feature type="transmembrane region" description="Helical" evidence="2">
    <location>
        <begin position="40"/>
        <end position="60"/>
    </location>
</feature>